<name>A0A559M3W6_9HELO</name>
<protein>
    <submittedName>
        <fullName evidence="2">Uncharacterized protein</fullName>
    </submittedName>
</protein>
<feature type="region of interest" description="Disordered" evidence="1">
    <location>
        <begin position="39"/>
        <end position="144"/>
    </location>
</feature>
<comment type="caution">
    <text evidence="2">The sequence shown here is derived from an EMBL/GenBank/DDBJ whole genome shotgun (WGS) entry which is preliminary data.</text>
</comment>
<feature type="compositionally biased region" description="Low complexity" evidence="1">
    <location>
        <begin position="64"/>
        <end position="82"/>
    </location>
</feature>
<feature type="region of interest" description="Disordered" evidence="1">
    <location>
        <begin position="497"/>
        <end position="540"/>
    </location>
</feature>
<feature type="compositionally biased region" description="Low complexity" evidence="1">
    <location>
        <begin position="583"/>
        <end position="596"/>
    </location>
</feature>
<feature type="region of interest" description="Disordered" evidence="1">
    <location>
        <begin position="173"/>
        <end position="273"/>
    </location>
</feature>
<evidence type="ECO:0000313" key="2">
    <source>
        <dbReference type="EMBL" id="TVY87643.1"/>
    </source>
</evidence>
<accession>A0A559M3W6</accession>
<reference evidence="2 3" key="1">
    <citation type="submission" date="2018-05" db="EMBL/GenBank/DDBJ databases">
        <title>Genome sequencing and assembly of the regulated plant pathogen Lachnellula willkommii and related sister species for the development of diagnostic species identification markers.</title>
        <authorList>
            <person name="Giroux E."/>
            <person name="Bilodeau G."/>
        </authorList>
    </citation>
    <scope>NUCLEOTIDE SEQUENCE [LARGE SCALE GENOMIC DNA]</scope>
    <source>
        <strain evidence="2 3">CBS 172.35</strain>
    </source>
</reference>
<sequence>MELEHSHATYNINDLRRDTASRLPRGSVMQADLVHAYAHADQRQHQHQHQHQNHQDRDLNDTGSSANNTSNRTTTHNTARNSVAHHNRTYSTSTIAIPRKLSRPLTHPLPLPNVNRESISSAPPQPREQPTSTNPKNSRIPASHSRNGLLEEFWSGPPPAMITQGSYKIDTTSTTDWVASQQQQSLVSPTSGDGLPPPSPAEPLSARSANDSSGSRPLIKPIRAFKPSSRKSAEMASRRVSTAQDGTVMSLDRYTHSKRPSNQTEQDEHNSDDSDLFLRAAREEELARQASHVAGDSLSHTDSRTSRIGRRPSLPPSNLSFQSSTSRRRGSDQETSNASRTMEEHGSVGQALTYRPSERERAPTALDDLNRSRFYGVNPRSTPTTPTSRTFGSREISPEAASHGRRGSQPDPASVLPPRASYRQSNLSYSAPRTYNSSPLVSRSTDMHEVPETPRAVEGTESTVSTTAPSTVWDELEDLKSRIHRLELTGKIPATSGAAISRASNDRPPTATTTVTTMSSSPKRGRGHSFSPSEATGGEIQPHEVHPLLHAALAKSKPLLPSEVYKALEATTSDALAIASMVGSSGQPGPNSSSQSTVGGSGHSDRQVRRKADGLCRSLTELCLALSDGKTDNVPPATILAASRPSNRELEVLDSVEEDNLQRHALSTDLLRVKSSPRALSRLEQRRSSLLATSSLPSPRHAPSDAGTPTQSSMGGRRTSLLLRNRRGGTEEPEDEDETRLRAPSRATTEVGRMRGSPREYVSQEPLPERPLSIHSALPVRRHYASSSLPNAVAPAPIPPPTNLGGRRYLDRTDRSTPERDNQSVVGRLKEERVQRKSSIGQGFGLGRTDSLTRRSRQPSGMESSAGQNGGYQ</sequence>
<feature type="compositionally biased region" description="Basic and acidic residues" evidence="1">
    <location>
        <begin position="808"/>
        <end position="835"/>
    </location>
</feature>
<feature type="compositionally biased region" description="Low complexity" evidence="1">
    <location>
        <begin position="508"/>
        <end position="522"/>
    </location>
</feature>
<feature type="compositionally biased region" description="Polar residues" evidence="1">
    <location>
        <begin position="115"/>
        <end position="137"/>
    </location>
</feature>
<feature type="compositionally biased region" description="Low complexity" evidence="1">
    <location>
        <begin position="690"/>
        <end position="699"/>
    </location>
</feature>
<feature type="region of interest" description="Disordered" evidence="1">
    <location>
        <begin position="286"/>
        <end position="467"/>
    </location>
</feature>
<feature type="compositionally biased region" description="Polar residues" evidence="1">
    <location>
        <begin position="316"/>
        <end position="325"/>
    </location>
</feature>
<feature type="compositionally biased region" description="Low complexity" evidence="1">
    <location>
        <begin position="379"/>
        <end position="390"/>
    </location>
</feature>
<evidence type="ECO:0000256" key="1">
    <source>
        <dbReference type="SAM" id="MobiDB-lite"/>
    </source>
</evidence>
<feature type="region of interest" description="Disordered" evidence="1">
    <location>
        <begin position="791"/>
        <end position="873"/>
    </location>
</feature>
<feature type="region of interest" description="Disordered" evidence="1">
    <location>
        <begin position="581"/>
        <end position="610"/>
    </location>
</feature>
<feature type="compositionally biased region" description="Polar residues" evidence="1">
    <location>
        <begin position="173"/>
        <end position="191"/>
    </location>
</feature>
<dbReference type="Proteomes" id="UP000315522">
    <property type="component" value="Unassembled WGS sequence"/>
</dbReference>
<dbReference type="EMBL" id="QGML01002256">
    <property type="protein sequence ID" value="TVY87643.1"/>
    <property type="molecule type" value="Genomic_DNA"/>
</dbReference>
<feature type="compositionally biased region" description="Polar residues" evidence="1">
    <location>
        <begin position="858"/>
        <end position="867"/>
    </location>
</feature>
<organism evidence="2 3">
    <name type="scientific">Lachnellula willkommii</name>
    <dbReference type="NCBI Taxonomy" id="215461"/>
    <lineage>
        <taxon>Eukaryota</taxon>
        <taxon>Fungi</taxon>
        <taxon>Dikarya</taxon>
        <taxon>Ascomycota</taxon>
        <taxon>Pezizomycotina</taxon>
        <taxon>Leotiomycetes</taxon>
        <taxon>Helotiales</taxon>
        <taxon>Lachnaceae</taxon>
        <taxon>Lachnellula</taxon>
    </lineage>
</organism>
<feature type="region of interest" description="Disordered" evidence="1">
    <location>
        <begin position="690"/>
        <end position="767"/>
    </location>
</feature>
<feature type="compositionally biased region" description="Polar residues" evidence="1">
    <location>
        <begin position="422"/>
        <end position="444"/>
    </location>
</feature>
<evidence type="ECO:0000313" key="3">
    <source>
        <dbReference type="Proteomes" id="UP000315522"/>
    </source>
</evidence>
<gene>
    <name evidence="2" type="ORF">LAWI1_G008299</name>
</gene>
<proteinExistence type="predicted"/>
<keyword evidence="3" id="KW-1185">Reference proteome</keyword>
<dbReference type="AlphaFoldDB" id="A0A559M3W6"/>